<feature type="region of interest" description="Disordered" evidence="2">
    <location>
        <begin position="1"/>
        <end position="27"/>
    </location>
</feature>
<dbReference type="InterPro" id="IPR032675">
    <property type="entry name" value="LRR_dom_sf"/>
</dbReference>
<feature type="compositionally biased region" description="Basic and acidic residues" evidence="2">
    <location>
        <begin position="9"/>
        <end position="27"/>
    </location>
</feature>
<dbReference type="GO" id="GO:0005930">
    <property type="term" value="C:axoneme"/>
    <property type="evidence" value="ECO:0007669"/>
    <property type="project" value="UniProtKB-SubCell"/>
</dbReference>
<proteinExistence type="predicted"/>
<protein>
    <submittedName>
        <fullName evidence="3">Uncharacterized protein</fullName>
    </submittedName>
</protein>
<dbReference type="EMBL" id="JALJOU010000001">
    <property type="protein sequence ID" value="KAK9846482.1"/>
    <property type="molecule type" value="Genomic_DNA"/>
</dbReference>
<name>A0AAW1SJH0_9CHLO</name>
<evidence type="ECO:0000313" key="3">
    <source>
        <dbReference type="EMBL" id="KAK9846482.1"/>
    </source>
</evidence>
<dbReference type="Proteomes" id="UP001445335">
    <property type="component" value="Unassembled WGS sequence"/>
</dbReference>
<gene>
    <name evidence="3" type="ORF">WJX81_005039</name>
</gene>
<accession>A0AAW1SJH0</accession>
<organism evidence="3 4">
    <name type="scientific">Elliptochloris bilobata</name>
    <dbReference type="NCBI Taxonomy" id="381761"/>
    <lineage>
        <taxon>Eukaryota</taxon>
        <taxon>Viridiplantae</taxon>
        <taxon>Chlorophyta</taxon>
        <taxon>core chlorophytes</taxon>
        <taxon>Trebouxiophyceae</taxon>
        <taxon>Trebouxiophyceae incertae sedis</taxon>
        <taxon>Elliptochloris clade</taxon>
        <taxon>Elliptochloris</taxon>
    </lineage>
</organism>
<sequence>MPAKKKPAAKKEGAREGPVEPEHDPRWEQAVTSGVLDFSPADLPDANTWPTHGALRERLLLSCRTLELPACHAARDAFLAELVRLALPELARVALPGAPNLTRIVVAPVVALPALAELDLTGCPKLGYVFLQCPSLHTLLLDGCAGLSKAVVYCKRLDVASLAGCTALGTLLLWSDQLTSLSLLDCPALKKVELRCPALTDRSGIPSLSYKSGATG</sequence>
<evidence type="ECO:0000313" key="4">
    <source>
        <dbReference type="Proteomes" id="UP001445335"/>
    </source>
</evidence>
<evidence type="ECO:0000256" key="2">
    <source>
        <dbReference type="SAM" id="MobiDB-lite"/>
    </source>
</evidence>
<comment type="caution">
    <text evidence="3">The sequence shown here is derived from an EMBL/GenBank/DDBJ whole genome shotgun (WGS) entry which is preliminary data.</text>
</comment>
<comment type="subcellular location">
    <subcellularLocation>
        <location evidence="1">Cytoplasm</location>
        <location evidence="1">Cytoskeleton</location>
        <location evidence="1">Cilium axoneme</location>
    </subcellularLocation>
</comment>
<evidence type="ECO:0000256" key="1">
    <source>
        <dbReference type="ARBA" id="ARBA00004430"/>
    </source>
</evidence>
<dbReference type="SUPFAM" id="SSF52047">
    <property type="entry name" value="RNI-like"/>
    <property type="match status" value="1"/>
</dbReference>
<dbReference type="AlphaFoldDB" id="A0AAW1SJH0"/>
<keyword evidence="4" id="KW-1185">Reference proteome</keyword>
<reference evidence="3 4" key="1">
    <citation type="journal article" date="2024" name="Nat. Commun.">
        <title>Phylogenomics reveals the evolutionary origins of lichenization in chlorophyte algae.</title>
        <authorList>
            <person name="Puginier C."/>
            <person name="Libourel C."/>
            <person name="Otte J."/>
            <person name="Skaloud P."/>
            <person name="Haon M."/>
            <person name="Grisel S."/>
            <person name="Petersen M."/>
            <person name="Berrin J.G."/>
            <person name="Delaux P.M."/>
            <person name="Dal Grande F."/>
            <person name="Keller J."/>
        </authorList>
    </citation>
    <scope>NUCLEOTIDE SEQUENCE [LARGE SCALE GENOMIC DNA]</scope>
    <source>
        <strain evidence="3 4">SAG 245.80</strain>
    </source>
</reference>
<dbReference type="Gene3D" id="3.80.10.10">
    <property type="entry name" value="Ribonuclease Inhibitor"/>
    <property type="match status" value="1"/>
</dbReference>